<comment type="caution">
    <text evidence="11">The sequence shown here is derived from an EMBL/GenBank/DDBJ whole genome shotgun (WGS) entry which is preliminary data.</text>
</comment>
<evidence type="ECO:0000256" key="2">
    <source>
        <dbReference type="ARBA" id="ARBA00004664"/>
    </source>
</evidence>
<organism evidence="11 12">
    <name type="scientific">Lyngbya confervoides BDU141951</name>
    <dbReference type="NCBI Taxonomy" id="1574623"/>
    <lineage>
        <taxon>Bacteria</taxon>
        <taxon>Bacillati</taxon>
        <taxon>Cyanobacteriota</taxon>
        <taxon>Cyanophyceae</taxon>
        <taxon>Oscillatoriophycideae</taxon>
        <taxon>Oscillatoriales</taxon>
        <taxon>Microcoleaceae</taxon>
        <taxon>Lyngbya</taxon>
    </lineage>
</organism>
<dbReference type="AlphaFoldDB" id="A0ABD4T4K5"/>
<dbReference type="EC" id="5.3.1.24" evidence="3 9"/>
<keyword evidence="7 9" id="KW-0057">Aromatic amino acid biosynthesis</keyword>
<dbReference type="InterPro" id="IPR013785">
    <property type="entry name" value="Aldolase_TIM"/>
</dbReference>
<keyword evidence="12" id="KW-1185">Reference proteome</keyword>
<dbReference type="InterPro" id="IPR044643">
    <property type="entry name" value="TrpF_fam"/>
</dbReference>
<comment type="similarity">
    <text evidence="9">Belongs to the TrpF family.</text>
</comment>
<evidence type="ECO:0000313" key="12">
    <source>
        <dbReference type="Proteomes" id="UP000031561"/>
    </source>
</evidence>
<dbReference type="GO" id="GO:0004640">
    <property type="term" value="F:phosphoribosylanthranilate isomerase activity"/>
    <property type="evidence" value="ECO:0007669"/>
    <property type="project" value="UniProtKB-UniRule"/>
</dbReference>
<dbReference type="NCBIfam" id="NF002298">
    <property type="entry name" value="PRK01222.1-4"/>
    <property type="match status" value="1"/>
</dbReference>
<comment type="catalytic activity">
    <reaction evidence="1 9">
        <text>N-(5-phospho-beta-D-ribosyl)anthranilate = 1-(2-carboxyphenylamino)-1-deoxy-D-ribulose 5-phosphate</text>
        <dbReference type="Rhea" id="RHEA:21540"/>
        <dbReference type="ChEBI" id="CHEBI:18277"/>
        <dbReference type="ChEBI" id="CHEBI:58613"/>
        <dbReference type="EC" id="5.3.1.24"/>
    </reaction>
</comment>
<dbReference type="GO" id="GO:0000162">
    <property type="term" value="P:L-tryptophan biosynthetic process"/>
    <property type="evidence" value="ECO:0007669"/>
    <property type="project" value="UniProtKB-UniRule"/>
</dbReference>
<dbReference type="Pfam" id="PF00697">
    <property type="entry name" value="PRAI"/>
    <property type="match status" value="1"/>
</dbReference>
<feature type="domain" description="N-(5'phosphoribosyl) anthranilate isomerase (PRAI)" evidence="10">
    <location>
        <begin position="11"/>
        <end position="217"/>
    </location>
</feature>
<dbReference type="EMBL" id="JTHE03000061">
    <property type="protein sequence ID" value="MCM1983408.1"/>
    <property type="molecule type" value="Genomic_DNA"/>
</dbReference>
<evidence type="ECO:0000259" key="10">
    <source>
        <dbReference type="Pfam" id="PF00697"/>
    </source>
</evidence>
<evidence type="ECO:0000256" key="7">
    <source>
        <dbReference type="ARBA" id="ARBA00023141"/>
    </source>
</evidence>
<evidence type="ECO:0000256" key="3">
    <source>
        <dbReference type="ARBA" id="ARBA00012572"/>
    </source>
</evidence>
<evidence type="ECO:0000256" key="5">
    <source>
        <dbReference type="ARBA" id="ARBA00022605"/>
    </source>
</evidence>
<dbReference type="HAMAP" id="MF_00135">
    <property type="entry name" value="PRAI"/>
    <property type="match status" value="1"/>
</dbReference>
<dbReference type="RefSeq" id="WP_166275149.1">
    <property type="nucleotide sequence ID" value="NZ_JTHE03000061.1"/>
</dbReference>
<evidence type="ECO:0000256" key="8">
    <source>
        <dbReference type="ARBA" id="ARBA00023235"/>
    </source>
</evidence>
<keyword evidence="5 9" id="KW-0028">Amino-acid biosynthesis</keyword>
<proteinExistence type="inferred from homology"/>
<accession>A0ABD4T4K5</accession>
<reference evidence="11 12" key="1">
    <citation type="journal article" date="2015" name="Genome Announc.">
        <title>Draft Genome Sequence of Filamentous Marine Cyanobacterium Lyngbya confervoides Strain BDU141951.</title>
        <authorList>
            <person name="Chandrababunaidu M.M."/>
            <person name="Sen D."/>
            <person name="Tripathy S."/>
        </authorList>
    </citation>
    <scope>NUCLEOTIDE SEQUENCE [LARGE SCALE GENOMIC DNA]</scope>
    <source>
        <strain evidence="11 12">BDU141951</strain>
    </source>
</reference>
<keyword evidence="8 9" id="KW-0413">Isomerase</keyword>
<evidence type="ECO:0000256" key="4">
    <source>
        <dbReference type="ARBA" id="ARBA00022272"/>
    </source>
</evidence>
<dbReference type="InterPro" id="IPR001240">
    <property type="entry name" value="PRAI_dom"/>
</dbReference>
<dbReference type="PANTHER" id="PTHR42894:SF1">
    <property type="entry name" value="N-(5'-PHOSPHORIBOSYL)ANTHRANILATE ISOMERASE"/>
    <property type="match status" value="1"/>
</dbReference>
<keyword evidence="6 9" id="KW-0822">Tryptophan biosynthesis</keyword>
<dbReference type="SUPFAM" id="SSF51366">
    <property type="entry name" value="Ribulose-phoshate binding barrel"/>
    <property type="match status" value="1"/>
</dbReference>
<dbReference type="Proteomes" id="UP000031561">
    <property type="component" value="Unassembled WGS sequence"/>
</dbReference>
<dbReference type="Gene3D" id="3.20.20.70">
    <property type="entry name" value="Aldolase class I"/>
    <property type="match status" value="1"/>
</dbReference>
<name>A0ABD4T4K5_9CYAN</name>
<gene>
    <name evidence="9" type="primary">trpF</name>
    <name evidence="11" type="ORF">QQ91_0011330</name>
</gene>
<comment type="pathway">
    <text evidence="2 9">Amino-acid biosynthesis; L-tryptophan biosynthesis; L-tryptophan from chorismate: step 3/5.</text>
</comment>
<dbReference type="InterPro" id="IPR011060">
    <property type="entry name" value="RibuloseP-bd_barrel"/>
</dbReference>
<evidence type="ECO:0000256" key="9">
    <source>
        <dbReference type="HAMAP-Rule" id="MF_00135"/>
    </source>
</evidence>
<dbReference type="PANTHER" id="PTHR42894">
    <property type="entry name" value="N-(5'-PHOSPHORIBOSYL)ANTHRANILATE ISOMERASE"/>
    <property type="match status" value="1"/>
</dbReference>
<dbReference type="CDD" id="cd00405">
    <property type="entry name" value="PRAI"/>
    <property type="match status" value="1"/>
</dbReference>
<evidence type="ECO:0000313" key="11">
    <source>
        <dbReference type="EMBL" id="MCM1983408.1"/>
    </source>
</evidence>
<evidence type="ECO:0000256" key="6">
    <source>
        <dbReference type="ARBA" id="ARBA00022822"/>
    </source>
</evidence>
<sequence length="230" mass="25140">MPGSFASSPLVKICGITRADQAQQIVTLGADALGFICVPTSARYLDPDQIRCILETLPRFSRAKQPLLSVGVFADASLETIAQTLALSQLNSVQLHGNEDLDYCLTLKQSHPHLTLIKAFRVKDQKTLYQAQRYGSAVDFFLFDAFHAQALGGSGQTWDWTWLDPVPMARPWWLAGGLTPENLQKALVNCAPAGIDLSSGVEVEPGIKDLEKVTQLFRLLALPDPTSHPV</sequence>
<evidence type="ECO:0000256" key="1">
    <source>
        <dbReference type="ARBA" id="ARBA00001164"/>
    </source>
</evidence>
<protein>
    <recommendedName>
        <fullName evidence="4 9">N-(5'-phosphoribosyl)anthranilate isomerase</fullName>
        <shortName evidence="9">PRAI</shortName>
        <ecNumber evidence="3 9">5.3.1.24</ecNumber>
    </recommendedName>
</protein>